<dbReference type="GO" id="GO:0009252">
    <property type="term" value="P:peptidoglycan biosynthetic process"/>
    <property type="evidence" value="ECO:0007669"/>
    <property type="project" value="UniProtKB-KW"/>
</dbReference>
<evidence type="ECO:0008006" key="11">
    <source>
        <dbReference type="Google" id="ProtNLM"/>
    </source>
</evidence>
<name>A0A8I0GEJ6_9ACTO</name>
<dbReference type="GO" id="GO:0005886">
    <property type="term" value="C:plasma membrane"/>
    <property type="evidence" value="ECO:0007669"/>
    <property type="project" value="UniProtKB-SubCell"/>
</dbReference>
<dbReference type="RefSeq" id="WP_191070754.1">
    <property type="nucleotide sequence ID" value="NZ_JACRUO010000001.1"/>
</dbReference>
<comment type="subcellular location">
    <subcellularLocation>
        <location evidence="1">Cell membrane</location>
        <topology evidence="1">Multi-pass membrane protein</topology>
    </subcellularLocation>
</comment>
<accession>A0A8I0GEJ6</accession>
<comment type="caution">
    <text evidence="9">The sequence shown here is derived from an EMBL/GenBank/DDBJ whole genome shotgun (WGS) entry which is preliminary data.</text>
</comment>
<evidence type="ECO:0000256" key="5">
    <source>
        <dbReference type="ARBA" id="ARBA00022984"/>
    </source>
</evidence>
<evidence type="ECO:0000256" key="1">
    <source>
        <dbReference type="ARBA" id="ARBA00004651"/>
    </source>
</evidence>
<evidence type="ECO:0000256" key="7">
    <source>
        <dbReference type="ARBA" id="ARBA00023136"/>
    </source>
</evidence>
<gene>
    <name evidence="9" type="ORF">H8R10_00050</name>
</gene>
<evidence type="ECO:0000313" key="10">
    <source>
        <dbReference type="Proteomes" id="UP000627538"/>
    </source>
</evidence>
<keyword evidence="2" id="KW-1003">Cell membrane</keyword>
<dbReference type="GO" id="GO:0034204">
    <property type="term" value="P:lipid translocation"/>
    <property type="evidence" value="ECO:0007669"/>
    <property type="project" value="TreeGrafter"/>
</dbReference>
<feature type="transmembrane region" description="Helical" evidence="8">
    <location>
        <begin position="248"/>
        <end position="272"/>
    </location>
</feature>
<evidence type="ECO:0000256" key="4">
    <source>
        <dbReference type="ARBA" id="ARBA00022960"/>
    </source>
</evidence>
<feature type="transmembrane region" description="Helical" evidence="8">
    <location>
        <begin position="461"/>
        <end position="480"/>
    </location>
</feature>
<keyword evidence="3 8" id="KW-0812">Transmembrane</keyword>
<keyword evidence="7 8" id="KW-0472">Membrane</keyword>
<dbReference type="GO" id="GO:0008360">
    <property type="term" value="P:regulation of cell shape"/>
    <property type="evidence" value="ECO:0007669"/>
    <property type="project" value="UniProtKB-KW"/>
</dbReference>
<feature type="transmembrane region" description="Helical" evidence="8">
    <location>
        <begin position="323"/>
        <end position="346"/>
    </location>
</feature>
<dbReference type="PRINTS" id="PR01806">
    <property type="entry name" value="VIRFACTRMVIN"/>
</dbReference>
<organism evidence="9 10">
    <name type="scientific">Nanchangia anserum</name>
    <dbReference type="NCBI Taxonomy" id="2692125"/>
    <lineage>
        <taxon>Bacteria</taxon>
        <taxon>Bacillati</taxon>
        <taxon>Actinomycetota</taxon>
        <taxon>Actinomycetes</taxon>
        <taxon>Actinomycetales</taxon>
        <taxon>Actinomycetaceae</taxon>
        <taxon>Nanchangia</taxon>
    </lineage>
</organism>
<feature type="transmembrane region" description="Helical" evidence="8">
    <location>
        <begin position="57"/>
        <end position="79"/>
    </location>
</feature>
<reference evidence="9 10" key="1">
    <citation type="submission" date="2020-08" db="EMBL/GenBank/DDBJ databases">
        <title>Winkia gen. nov., sp. nov., isolated from faeces of the Anser albifrons in China.</title>
        <authorList>
            <person name="Liu Q."/>
        </authorList>
    </citation>
    <scope>NUCLEOTIDE SEQUENCE [LARGE SCALE GENOMIC DNA]</scope>
    <source>
        <strain evidence="9 10">C62</strain>
    </source>
</reference>
<evidence type="ECO:0000256" key="2">
    <source>
        <dbReference type="ARBA" id="ARBA00022475"/>
    </source>
</evidence>
<feature type="transmembrane region" description="Helical" evidence="8">
    <location>
        <begin position="165"/>
        <end position="186"/>
    </location>
</feature>
<evidence type="ECO:0000256" key="3">
    <source>
        <dbReference type="ARBA" id="ARBA00022692"/>
    </source>
</evidence>
<dbReference type="EMBL" id="JACRUO010000001">
    <property type="protein sequence ID" value="MBD3688639.1"/>
    <property type="molecule type" value="Genomic_DNA"/>
</dbReference>
<feature type="transmembrane region" description="Helical" evidence="8">
    <location>
        <begin position="292"/>
        <end position="311"/>
    </location>
</feature>
<proteinExistence type="predicted"/>
<dbReference type="Proteomes" id="UP000627538">
    <property type="component" value="Unassembled WGS sequence"/>
</dbReference>
<feature type="transmembrane region" description="Helical" evidence="8">
    <location>
        <begin position="428"/>
        <end position="449"/>
    </location>
</feature>
<dbReference type="AlphaFoldDB" id="A0A8I0GEJ6"/>
<dbReference type="InterPro" id="IPR004268">
    <property type="entry name" value="MurJ"/>
</dbReference>
<feature type="transmembrane region" description="Helical" evidence="8">
    <location>
        <begin position="137"/>
        <end position="158"/>
    </location>
</feature>
<feature type="transmembrane region" description="Helical" evidence="8">
    <location>
        <begin position="492"/>
        <end position="516"/>
    </location>
</feature>
<sequence>MPKRAVLGPLVGAAGLISVLTLSARVVGFVRWFAQSAWVGTGEFANAYASANQIPNVAYEVAVGGALAGMTIPLIAQPLGRGERARADHIASVLLTWVLIILVPLALIVWAIAPIIGHAMPTPAGANPEAQVELITTFLRIFSAQIPLYGICAVLTGTLQAHEKFLWPALVPLLSSISVIATYALFGWLSGGHHEVMQVTTPQVMVLGWGTTLGVAMLSVPLFLPVARLGVRLRPGLQLPRADVRRALGLGGAGVIGLVAQQIAVLVVLLVARRYGGPGTLPVYQYSQAVYLLPYAVGAVPIATAMFPRLAKTLDDPACFAAWCRHSTGLVASFGFAGGVLLATQARAAEDVFATINPVPGMREGLLAMAPGLAAYALIYHLTRVLYALSASRAVVVGTSTGWIVVGVGSFVAARFSEGAASREVTTMVSLGLAQSVGMILGAGILLFYLARQRPDALSSFGRTCALCLVAAVIVIPLAWGLQHLLVGDSSSLIAALARSLIGIVVTAVICGPGLVRALRAKAL</sequence>
<dbReference type="GO" id="GO:0015648">
    <property type="term" value="F:lipid-linked peptidoglycan transporter activity"/>
    <property type="evidence" value="ECO:0007669"/>
    <property type="project" value="TreeGrafter"/>
</dbReference>
<dbReference type="Pfam" id="PF03023">
    <property type="entry name" value="MurJ"/>
    <property type="match status" value="1"/>
</dbReference>
<feature type="transmembrane region" description="Helical" evidence="8">
    <location>
        <begin position="366"/>
        <end position="387"/>
    </location>
</feature>
<dbReference type="InterPro" id="IPR051050">
    <property type="entry name" value="Lipid_II_flippase_MurJ/MviN"/>
</dbReference>
<keyword evidence="5" id="KW-0573">Peptidoglycan synthesis</keyword>
<evidence type="ECO:0000256" key="8">
    <source>
        <dbReference type="SAM" id="Phobius"/>
    </source>
</evidence>
<keyword evidence="4" id="KW-0133">Cell shape</keyword>
<dbReference type="PANTHER" id="PTHR47019:SF1">
    <property type="entry name" value="LIPID II FLIPPASE MURJ"/>
    <property type="match status" value="1"/>
</dbReference>
<dbReference type="PANTHER" id="PTHR47019">
    <property type="entry name" value="LIPID II FLIPPASE MURJ"/>
    <property type="match status" value="1"/>
</dbReference>
<feature type="transmembrane region" description="Helical" evidence="8">
    <location>
        <begin position="394"/>
        <end position="416"/>
    </location>
</feature>
<evidence type="ECO:0000313" key="9">
    <source>
        <dbReference type="EMBL" id="MBD3688639.1"/>
    </source>
</evidence>
<feature type="transmembrane region" description="Helical" evidence="8">
    <location>
        <begin position="91"/>
        <end position="117"/>
    </location>
</feature>
<keyword evidence="6 8" id="KW-1133">Transmembrane helix</keyword>
<feature type="transmembrane region" description="Helical" evidence="8">
    <location>
        <begin position="206"/>
        <end position="227"/>
    </location>
</feature>
<keyword evidence="10" id="KW-1185">Reference proteome</keyword>
<protein>
    <recommendedName>
        <fullName evidence="11">Virulence factor MviN</fullName>
    </recommendedName>
</protein>
<evidence type="ECO:0000256" key="6">
    <source>
        <dbReference type="ARBA" id="ARBA00022989"/>
    </source>
</evidence>